<dbReference type="SMART" id="SM00382">
    <property type="entry name" value="AAA"/>
    <property type="match status" value="1"/>
</dbReference>
<feature type="compositionally biased region" description="Low complexity" evidence="8">
    <location>
        <begin position="184"/>
        <end position="197"/>
    </location>
</feature>
<keyword evidence="3 7" id="KW-0067">ATP-binding</keyword>
<dbReference type="GO" id="GO:0006281">
    <property type="term" value="P:DNA repair"/>
    <property type="evidence" value="ECO:0007669"/>
    <property type="project" value="InterPro"/>
</dbReference>
<keyword evidence="4" id="KW-0238">DNA-binding</keyword>
<dbReference type="NCBIfam" id="TIGR02012">
    <property type="entry name" value="tigrfam_recA"/>
    <property type="match status" value="1"/>
</dbReference>
<dbReference type="eggNOG" id="KOG1433">
    <property type="taxonomic scope" value="Eukaryota"/>
</dbReference>
<evidence type="ECO:0000256" key="8">
    <source>
        <dbReference type="SAM" id="MobiDB-lite"/>
    </source>
</evidence>
<evidence type="ECO:0000259" key="10">
    <source>
        <dbReference type="PROSITE" id="PS50163"/>
    </source>
</evidence>
<name>D8U914_VOLCA</name>
<feature type="domain" description="RecA family profile 1" evidence="9">
    <location>
        <begin position="256"/>
        <end position="414"/>
    </location>
</feature>
<dbReference type="PROSITE" id="PS50162">
    <property type="entry name" value="RECA_2"/>
    <property type="match status" value="1"/>
</dbReference>
<feature type="region of interest" description="Disordered" evidence="8">
    <location>
        <begin position="170"/>
        <end position="226"/>
    </location>
</feature>
<dbReference type="GO" id="GO:0005524">
    <property type="term" value="F:ATP binding"/>
    <property type="evidence" value="ECO:0007669"/>
    <property type="project" value="UniProtKB-KW"/>
</dbReference>
<dbReference type="OrthoDB" id="5957327at2759"/>
<dbReference type="STRING" id="3068.D8U914"/>
<dbReference type="EMBL" id="GL378369">
    <property type="protein sequence ID" value="EFJ43841.1"/>
    <property type="molecule type" value="Genomic_DNA"/>
</dbReference>
<keyword evidence="5" id="KW-0233">DNA recombination</keyword>
<evidence type="ECO:0000313" key="12">
    <source>
        <dbReference type="Proteomes" id="UP000001058"/>
    </source>
</evidence>
<feature type="compositionally biased region" description="Gly residues" evidence="8">
    <location>
        <begin position="171"/>
        <end position="183"/>
    </location>
</feature>
<dbReference type="PROSITE" id="PS50163">
    <property type="entry name" value="RECA_3"/>
    <property type="match status" value="1"/>
</dbReference>
<dbReference type="GO" id="GO:0140664">
    <property type="term" value="F:ATP-dependent DNA damage sensor activity"/>
    <property type="evidence" value="ECO:0007669"/>
    <property type="project" value="InterPro"/>
</dbReference>
<protein>
    <submittedName>
        <fullName evidence="11">Uncharacterized protein</fullName>
    </submittedName>
</protein>
<feature type="compositionally biased region" description="Pro residues" evidence="8">
    <location>
        <begin position="26"/>
        <end position="35"/>
    </location>
</feature>
<dbReference type="InterPro" id="IPR049428">
    <property type="entry name" value="RecA-like_N"/>
</dbReference>
<dbReference type="KEGG" id="vcn:VOLCADRAFT_121385"/>
<dbReference type="InParanoid" id="D8U914"/>
<gene>
    <name evidence="11" type="ORF">VOLCADRAFT_121385</name>
</gene>
<evidence type="ECO:0000256" key="6">
    <source>
        <dbReference type="ARBA" id="ARBA00056887"/>
    </source>
</evidence>
<organism evidence="12">
    <name type="scientific">Volvox carteri f. nagariensis</name>
    <dbReference type="NCBI Taxonomy" id="3068"/>
    <lineage>
        <taxon>Eukaryota</taxon>
        <taxon>Viridiplantae</taxon>
        <taxon>Chlorophyta</taxon>
        <taxon>core chlorophytes</taxon>
        <taxon>Chlorophyceae</taxon>
        <taxon>CS clade</taxon>
        <taxon>Chlamydomonadales</taxon>
        <taxon>Volvocaceae</taxon>
        <taxon>Volvox</taxon>
    </lineage>
</organism>
<dbReference type="AlphaFoldDB" id="D8U914"/>
<evidence type="ECO:0000256" key="5">
    <source>
        <dbReference type="ARBA" id="ARBA00023172"/>
    </source>
</evidence>
<dbReference type="FunFam" id="3.40.50.300:FF:000087">
    <property type="entry name" value="Recombinase RecA"/>
    <property type="match status" value="1"/>
</dbReference>
<dbReference type="InterPro" id="IPR003593">
    <property type="entry name" value="AAA+_ATPase"/>
</dbReference>
<comment type="similarity">
    <text evidence="1 7">Belongs to the RecA family.</text>
</comment>
<evidence type="ECO:0000256" key="3">
    <source>
        <dbReference type="ARBA" id="ARBA00022840"/>
    </source>
</evidence>
<dbReference type="SUPFAM" id="SSF52540">
    <property type="entry name" value="P-loop containing nucleoside triphosphate hydrolases"/>
    <property type="match status" value="1"/>
</dbReference>
<evidence type="ECO:0000256" key="2">
    <source>
        <dbReference type="ARBA" id="ARBA00022741"/>
    </source>
</evidence>
<comment type="function">
    <text evidence="6">Involved in recombination ability and DNA strand transfer activity.</text>
</comment>
<evidence type="ECO:0000256" key="7">
    <source>
        <dbReference type="RuleBase" id="RU003422"/>
    </source>
</evidence>
<dbReference type="Pfam" id="PF21096">
    <property type="entry name" value="RecA_C"/>
    <property type="match status" value="1"/>
</dbReference>
<evidence type="ECO:0000256" key="1">
    <source>
        <dbReference type="ARBA" id="ARBA00009391"/>
    </source>
</evidence>
<evidence type="ECO:0000256" key="4">
    <source>
        <dbReference type="ARBA" id="ARBA00023125"/>
    </source>
</evidence>
<sequence>MASLTFKEDGAVKGVLERLQSSTSTPSPPPPPPPRSQSSQSMSLRRQRTASGNNIAAAATNAATKLSSVYGVVGSFAGSLYDTIQVTCPELLIDLTRPGPQQLPRLRTALHDALLYNDPKQVTGGKTAEEVSKRLATSLHALFVEDGSTAAAGSVGVTGRAARTATAASVAGGGGGGGGGAAAAGGPATDPSAGAADSDSDSDFEAAARDEGDTAEDPRDAPPSYKAKLFNDTVDRIARRFGENTIMRLSESVSANVDTFPSGSLTLDAALGGGYPRGRIIEVYGPEASGKTTLAMHACAEIQRLGGTVAYIDVEHAFDRTYAERLGINLESFWYSQPMTGEEALEVMDELCRSNVCDLVVIDSVAALVPRAELEGDIGNVQIGSQARLLSQALRKLSASAAKSKTTLFFINQLRNKIGVMFGNPETTAGGQALKYYSSVRIDIRKKETLTQGEQAYGNRVRAKVVKNKVAPPHKEAMLEIYYGRGIDFLGGLVDTAERLRVLNRKGAWYYMGEMRLGQGREKMLQLLREDPDRCAAIENAVREILKANPDAALVDVEAGDDDGPDQTVGLDLDDL</sequence>
<dbReference type="Proteomes" id="UP000001058">
    <property type="component" value="Unassembled WGS sequence"/>
</dbReference>
<dbReference type="PANTHER" id="PTHR45900:SF1">
    <property type="entry name" value="MITOCHONDRIAL DNA REPAIR PROTEIN RECA HOMOLOG-RELATED"/>
    <property type="match status" value="1"/>
</dbReference>
<dbReference type="PRINTS" id="PR00142">
    <property type="entry name" value="RECA"/>
</dbReference>
<reference evidence="11 12" key="1">
    <citation type="journal article" date="2010" name="Science">
        <title>Genomic analysis of organismal complexity in the multicellular green alga Volvox carteri.</title>
        <authorList>
            <person name="Prochnik S.E."/>
            <person name="Umen J."/>
            <person name="Nedelcu A.M."/>
            <person name="Hallmann A."/>
            <person name="Miller S.M."/>
            <person name="Nishii I."/>
            <person name="Ferris P."/>
            <person name="Kuo A."/>
            <person name="Mitros T."/>
            <person name="Fritz-Laylin L.K."/>
            <person name="Hellsten U."/>
            <person name="Chapman J."/>
            <person name="Simakov O."/>
            <person name="Rensing S.A."/>
            <person name="Terry A."/>
            <person name="Pangilinan J."/>
            <person name="Kapitonov V."/>
            <person name="Jurka J."/>
            <person name="Salamov A."/>
            <person name="Shapiro H."/>
            <person name="Schmutz J."/>
            <person name="Grimwood J."/>
            <person name="Lindquist E."/>
            <person name="Lucas S."/>
            <person name="Grigoriev I.V."/>
            <person name="Schmitt R."/>
            <person name="Kirk D."/>
            <person name="Rokhsar D.S."/>
        </authorList>
    </citation>
    <scope>NUCLEOTIDE SEQUENCE [LARGE SCALE GENOMIC DNA]</scope>
    <source>
        <strain evidence="12">f. Nagariensis / Eve</strain>
    </source>
</reference>
<dbReference type="Gene3D" id="3.40.50.300">
    <property type="entry name" value="P-loop containing nucleotide triphosphate hydrolases"/>
    <property type="match status" value="1"/>
</dbReference>
<keyword evidence="2 7" id="KW-0547">Nucleotide-binding</keyword>
<dbReference type="InterPro" id="IPR013765">
    <property type="entry name" value="DNA_recomb/repair_RecA"/>
</dbReference>
<dbReference type="Pfam" id="PF00154">
    <property type="entry name" value="RecA_N"/>
    <property type="match status" value="1"/>
</dbReference>
<feature type="region of interest" description="Disordered" evidence="8">
    <location>
        <begin position="557"/>
        <end position="576"/>
    </location>
</feature>
<accession>D8U914</accession>
<keyword evidence="12" id="KW-1185">Reference proteome</keyword>
<evidence type="ECO:0000313" key="11">
    <source>
        <dbReference type="EMBL" id="EFJ43841.1"/>
    </source>
</evidence>
<proteinExistence type="inferred from homology"/>
<feature type="region of interest" description="Disordered" evidence="8">
    <location>
        <begin position="1"/>
        <end position="52"/>
    </location>
</feature>
<feature type="domain" description="RecA family profile 2" evidence="10">
    <location>
        <begin position="419"/>
        <end position="488"/>
    </location>
</feature>
<feature type="compositionally biased region" description="Basic and acidic residues" evidence="8">
    <location>
        <begin position="1"/>
        <end position="11"/>
    </location>
</feature>
<dbReference type="InterPro" id="IPR020587">
    <property type="entry name" value="RecA_monomer-monomer_interface"/>
</dbReference>
<feature type="compositionally biased region" description="Basic and acidic residues" evidence="8">
    <location>
        <begin position="206"/>
        <end position="220"/>
    </location>
</feature>
<dbReference type="HAMAP" id="MF_00268">
    <property type="entry name" value="RecA"/>
    <property type="match status" value="1"/>
</dbReference>
<dbReference type="InterPro" id="IPR027417">
    <property type="entry name" value="P-loop_NTPase"/>
</dbReference>
<dbReference type="Gene3D" id="3.30.250.10">
    <property type="entry name" value="RecA protein, C-terminal domain"/>
    <property type="match status" value="1"/>
</dbReference>
<dbReference type="FunCoup" id="D8U914">
    <property type="interactions" value="120"/>
</dbReference>
<dbReference type="CDD" id="cd00983">
    <property type="entry name" value="RecA"/>
    <property type="match status" value="1"/>
</dbReference>
<dbReference type="GO" id="GO:0006310">
    <property type="term" value="P:DNA recombination"/>
    <property type="evidence" value="ECO:0007669"/>
    <property type="project" value="UniProtKB-KW"/>
</dbReference>
<dbReference type="GeneID" id="9621966"/>
<dbReference type="GO" id="GO:0003697">
    <property type="term" value="F:single-stranded DNA binding"/>
    <property type="evidence" value="ECO:0007669"/>
    <property type="project" value="InterPro"/>
</dbReference>
<dbReference type="PANTHER" id="PTHR45900">
    <property type="entry name" value="RECA"/>
    <property type="match status" value="1"/>
</dbReference>
<dbReference type="InterPro" id="IPR049261">
    <property type="entry name" value="RecA-like_C"/>
</dbReference>
<feature type="compositionally biased region" description="Low complexity" evidence="8">
    <location>
        <begin position="36"/>
        <end position="52"/>
    </location>
</feature>
<dbReference type="RefSeq" id="XP_002955087.1">
    <property type="nucleotide sequence ID" value="XM_002955041.1"/>
</dbReference>
<dbReference type="InterPro" id="IPR020588">
    <property type="entry name" value="RecA_ATP-bd"/>
</dbReference>
<dbReference type="InterPro" id="IPR023400">
    <property type="entry name" value="RecA_C_sf"/>
</dbReference>
<evidence type="ECO:0000259" key="9">
    <source>
        <dbReference type="PROSITE" id="PS50162"/>
    </source>
</evidence>
<dbReference type="SUPFAM" id="SSF54752">
    <property type="entry name" value="RecA protein, C-terminal domain"/>
    <property type="match status" value="1"/>
</dbReference>